<evidence type="ECO:0000313" key="1">
    <source>
        <dbReference type="EMBL" id="QDH16370.1"/>
    </source>
</evidence>
<dbReference type="EMBL" id="CP038141">
    <property type="protein sequence ID" value="QDH16370.1"/>
    <property type="molecule type" value="Genomic_DNA"/>
</dbReference>
<dbReference type="PANTHER" id="PTHR31757">
    <property type="entry name" value="SLL0781 PROTEIN"/>
    <property type="match status" value="1"/>
</dbReference>
<dbReference type="AlphaFoldDB" id="A0A4Y6UHT0"/>
<dbReference type="Gene3D" id="3.10.450.50">
    <property type="match status" value="1"/>
</dbReference>
<dbReference type="KEGG" id="ssam:E3D00_01410"/>
<dbReference type="SUPFAM" id="SSF54427">
    <property type="entry name" value="NTF2-like"/>
    <property type="match status" value="1"/>
</dbReference>
<dbReference type="InterPro" id="IPR032710">
    <property type="entry name" value="NTF2-like_dom_sf"/>
</dbReference>
<dbReference type="PANTHER" id="PTHR31757:SF0">
    <property type="entry name" value="SLL0781 PROTEIN"/>
    <property type="match status" value="1"/>
</dbReference>
<dbReference type="OrthoDB" id="9787970at2"/>
<accession>A0A4Y6UHT0</accession>
<dbReference type="Proteomes" id="UP000316313">
    <property type="component" value="Chromosome"/>
</dbReference>
<reference evidence="1 2" key="1">
    <citation type="submission" date="2019-03" db="EMBL/GenBank/DDBJ databases">
        <title>The complete genome sequence of Swingsia samuiensis NBRC107927(T).</title>
        <authorList>
            <person name="Chua K.-O."/>
            <person name="Chan K.-G."/>
            <person name="See-Too W.-S."/>
        </authorList>
    </citation>
    <scope>NUCLEOTIDE SEQUENCE [LARGE SCALE GENOMIC DNA]</scope>
    <source>
        <strain evidence="1 2">AH83</strain>
    </source>
</reference>
<evidence type="ECO:0000313" key="2">
    <source>
        <dbReference type="Proteomes" id="UP000316313"/>
    </source>
</evidence>
<proteinExistence type="predicted"/>
<sequence length="155" mass="18544">MSDQKLIPPFDLEAAQAKVRAAEDLWNQQVPQQIAQAYTQDSRWRNRSHFLQGHSAIIHFLMQKWEQEKSYKLIKELWSFQDHRIAVRFAYEWHDVNGRWWRSYGNENWQFNAEGLMEERHASINDVSIESRDRLFLWQGHVRPSDHPGLTDLGL</sequence>
<keyword evidence="2" id="KW-1185">Reference proteome</keyword>
<organism evidence="1 2">
    <name type="scientific">Swingsia samuiensis</name>
    <dbReference type="NCBI Taxonomy" id="1293412"/>
    <lineage>
        <taxon>Bacteria</taxon>
        <taxon>Pseudomonadati</taxon>
        <taxon>Pseudomonadota</taxon>
        <taxon>Alphaproteobacteria</taxon>
        <taxon>Acetobacterales</taxon>
        <taxon>Acetobacteraceae</taxon>
        <taxon>Swingsia</taxon>
    </lineage>
</organism>
<dbReference type="RefSeq" id="WP_141459272.1">
    <property type="nucleotide sequence ID" value="NZ_CP038141.1"/>
</dbReference>
<dbReference type="InterPro" id="IPR009783">
    <property type="entry name" value="DUF1348"/>
</dbReference>
<dbReference type="Pfam" id="PF07080">
    <property type="entry name" value="DUF1348"/>
    <property type="match status" value="1"/>
</dbReference>
<name>A0A4Y6UHT0_9PROT</name>
<protein>
    <submittedName>
        <fullName evidence="1">Nuclear transport factor 2 family protein</fullName>
    </submittedName>
</protein>
<gene>
    <name evidence="1" type="ORF">E3D00_01410</name>
</gene>